<evidence type="ECO:0000256" key="3">
    <source>
        <dbReference type="ARBA" id="ARBA00022946"/>
    </source>
</evidence>
<dbReference type="PANTHER" id="PTHR21035">
    <property type="entry name" value="28S RIBOSOMAL PROTEIN S26, MITOCHONDRIAL"/>
    <property type="match status" value="1"/>
</dbReference>
<organism evidence="9 10">
    <name type="scientific">Ceratina calcarata</name>
    <dbReference type="NCBI Taxonomy" id="156304"/>
    <lineage>
        <taxon>Eukaryota</taxon>
        <taxon>Metazoa</taxon>
        <taxon>Ecdysozoa</taxon>
        <taxon>Arthropoda</taxon>
        <taxon>Hexapoda</taxon>
        <taxon>Insecta</taxon>
        <taxon>Pterygota</taxon>
        <taxon>Neoptera</taxon>
        <taxon>Endopterygota</taxon>
        <taxon>Hymenoptera</taxon>
        <taxon>Apocrita</taxon>
        <taxon>Aculeata</taxon>
        <taxon>Apoidea</taxon>
        <taxon>Anthophila</taxon>
        <taxon>Apidae</taxon>
        <taxon>Ceratina</taxon>
        <taxon>Zadontomerus</taxon>
    </lineage>
</organism>
<keyword evidence="3" id="KW-0809">Transit peptide</keyword>
<dbReference type="RefSeq" id="XP_026674228.1">
    <property type="nucleotide sequence ID" value="XM_026818427.1"/>
</dbReference>
<protein>
    <recommendedName>
        <fullName evidence="7">Small ribosomal subunit protein mS26</fullName>
    </recommendedName>
    <alternativeName>
        <fullName evidence="8">28S ribosomal protein S26, mitochondrial</fullName>
    </alternativeName>
</protein>
<evidence type="ECO:0000256" key="8">
    <source>
        <dbReference type="ARBA" id="ARBA00035344"/>
    </source>
</evidence>
<comment type="similarity">
    <text evidence="2">Belongs to the mitochondrion-specific ribosomal protein mS26 family.</text>
</comment>
<dbReference type="PANTHER" id="PTHR21035:SF2">
    <property type="entry name" value="SMALL RIBOSOMAL SUBUNIT PROTEIN MS26"/>
    <property type="match status" value="1"/>
</dbReference>
<accession>A0AAJ7J2R0</accession>
<comment type="subcellular location">
    <subcellularLocation>
        <location evidence="1">Mitochondrion</location>
    </subcellularLocation>
</comment>
<name>A0AAJ7J2R0_9HYME</name>
<proteinExistence type="inferred from homology"/>
<evidence type="ECO:0000256" key="4">
    <source>
        <dbReference type="ARBA" id="ARBA00022980"/>
    </source>
</evidence>
<dbReference type="KEGG" id="ccal:108626499"/>
<dbReference type="InterPro" id="IPR026140">
    <property type="entry name" value="Ribosomal_mS26"/>
</dbReference>
<keyword evidence="5" id="KW-0496">Mitochondrion</keyword>
<evidence type="ECO:0000313" key="10">
    <source>
        <dbReference type="RefSeq" id="XP_017882691.1"/>
    </source>
</evidence>
<dbReference type="GO" id="GO:0005763">
    <property type="term" value="C:mitochondrial small ribosomal subunit"/>
    <property type="evidence" value="ECO:0007669"/>
    <property type="project" value="InterPro"/>
</dbReference>
<evidence type="ECO:0000256" key="7">
    <source>
        <dbReference type="ARBA" id="ARBA00035138"/>
    </source>
</evidence>
<evidence type="ECO:0000256" key="5">
    <source>
        <dbReference type="ARBA" id="ARBA00023128"/>
    </source>
</evidence>
<evidence type="ECO:0000313" key="9">
    <source>
        <dbReference type="Proteomes" id="UP000694925"/>
    </source>
</evidence>
<sequence>MIRTSMVFSANALTVRNLNAYDHLITNGPRIQCVRWKRKPIWLPTAKSKVFRVPTRPVIPEEDYNELKRLHNNYRTQMKSILNFFEEQEEIRKQNFDEATVNANIEKDFEICSYLNNTWNEQSAMLRTKRLAVERERRFKEIDEKLEAKAIRDKQIQIRVDTEIKKAKEQAPTFITQENIDEAIRKALETVVDHNVAIDIHGNPYKDKPENVSSKTTV</sequence>
<dbReference type="AlphaFoldDB" id="A0AAJ7J2R0"/>
<dbReference type="RefSeq" id="XP_017882691.1">
    <property type="nucleotide sequence ID" value="XM_018027202.2"/>
</dbReference>
<keyword evidence="4 10" id="KW-0689">Ribosomal protein</keyword>
<dbReference type="Proteomes" id="UP000694925">
    <property type="component" value="Unplaced"/>
</dbReference>
<dbReference type="GeneID" id="108626499"/>
<dbReference type="KEGG" id="ccal:108630757"/>
<evidence type="ECO:0000256" key="2">
    <source>
        <dbReference type="ARBA" id="ARBA00009672"/>
    </source>
</evidence>
<evidence type="ECO:0000256" key="1">
    <source>
        <dbReference type="ARBA" id="ARBA00004173"/>
    </source>
</evidence>
<evidence type="ECO:0000313" key="11">
    <source>
        <dbReference type="RefSeq" id="XP_026674228.1"/>
    </source>
</evidence>
<keyword evidence="6" id="KW-0687">Ribonucleoprotein</keyword>
<reference evidence="10 11" key="1">
    <citation type="submission" date="2025-04" db="UniProtKB">
        <authorList>
            <consortium name="RefSeq"/>
        </authorList>
    </citation>
    <scope>IDENTIFICATION</scope>
    <source>
        <tissue evidence="10 11">Whole body</tissue>
    </source>
</reference>
<gene>
    <name evidence="10" type="primary">LOC108626499</name>
    <name evidence="11" type="synonym">LOC108630757</name>
</gene>
<evidence type="ECO:0000256" key="6">
    <source>
        <dbReference type="ARBA" id="ARBA00023274"/>
    </source>
</evidence>
<dbReference type="Pfam" id="PF14943">
    <property type="entry name" value="MRP-S26"/>
    <property type="match status" value="1"/>
</dbReference>
<keyword evidence="9" id="KW-1185">Reference proteome</keyword>